<keyword evidence="4" id="KW-0833">Ubl conjugation pathway</keyword>
<dbReference type="AlphaFoldDB" id="A0A8K0JL64"/>
<feature type="region of interest" description="Disordered" evidence="8">
    <location>
        <begin position="126"/>
        <end position="145"/>
    </location>
</feature>
<dbReference type="GO" id="GO:0015031">
    <property type="term" value="P:protein transport"/>
    <property type="evidence" value="ECO:0007669"/>
    <property type="project" value="UniProtKB-KW"/>
</dbReference>
<dbReference type="Proteomes" id="UP000812966">
    <property type="component" value="Unassembled WGS sequence"/>
</dbReference>
<feature type="compositionally biased region" description="Polar residues" evidence="8">
    <location>
        <begin position="98"/>
        <end position="107"/>
    </location>
</feature>
<accession>A0A8K0JL64</accession>
<dbReference type="GO" id="GO:0005829">
    <property type="term" value="C:cytosol"/>
    <property type="evidence" value="ECO:0007669"/>
    <property type="project" value="TreeGrafter"/>
</dbReference>
<keyword evidence="6" id="KW-0072">Autophagy</keyword>
<proteinExistence type="inferred from homology"/>
<reference evidence="9" key="1">
    <citation type="submission" date="2020-04" db="EMBL/GenBank/DDBJ databases">
        <title>Analysis of mating type loci in Filobasidium floriforme.</title>
        <authorList>
            <person name="Nowrousian M."/>
        </authorList>
    </citation>
    <scope>NUCLEOTIDE SEQUENCE</scope>
    <source>
        <strain evidence="9">CBS 6242</strain>
    </source>
</reference>
<dbReference type="PANTHER" id="PTHR14957">
    <property type="entry name" value="UBIQUITIN-LIKE-CONJUGATING ENZYME ATG10"/>
    <property type="match status" value="1"/>
</dbReference>
<evidence type="ECO:0000256" key="3">
    <source>
        <dbReference type="ARBA" id="ARBA00022679"/>
    </source>
</evidence>
<evidence type="ECO:0000256" key="8">
    <source>
        <dbReference type="SAM" id="MobiDB-lite"/>
    </source>
</evidence>
<evidence type="ECO:0000256" key="5">
    <source>
        <dbReference type="ARBA" id="ARBA00022927"/>
    </source>
</evidence>
<dbReference type="PANTHER" id="PTHR14957:SF1">
    <property type="entry name" value="UBIQUITIN-LIKE-CONJUGATING ENZYME ATG10"/>
    <property type="match status" value="1"/>
</dbReference>
<feature type="region of interest" description="Disordered" evidence="8">
    <location>
        <begin position="93"/>
        <end position="116"/>
    </location>
</feature>
<keyword evidence="10" id="KW-1185">Reference proteome</keyword>
<organism evidence="9 10">
    <name type="scientific">Filobasidium floriforme</name>
    <dbReference type="NCBI Taxonomy" id="5210"/>
    <lineage>
        <taxon>Eukaryota</taxon>
        <taxon>Fungi</taxon>
        <taxon>Dikarya</taxon>
        <taxon>Basidiomycota</taxon>
        <taxon>Agaricomycotina</taxon>
        <taxon>Tremellomycetes</taxon>
        <taxon>Filobasidiales</taxon>
        <taxon>Filobasidiaceae</taxon>
        <taxon>Filobasidium</taxon>
    </lineage>
</organism>
<keyword evidence="3" id="KW-0808">Transferase</keyword>
<evidence type="ECO:0000256" key="2">
    <source>
        <dbReference type="ARBA" id="ARBA00021099"/>
    </source>
</evidence>
<evidence type="ECO:0000256" key="1">
    <source>
        <dbReference type="ARBA" id="ARBA00005696"/>
    </source>
</evidence>
<evidence type="ECO:0000313" key="10">
    <source>
        <dbReference type="Proteomes" id="UP000812966"/>
    </source>
</evidence>
<evidence type="ECO:0000256" key="6">
    <source>
        <dbReference type="ARBA" id="ARBA00023006"/>
    </source>
</evidence>
<dbReference type="GO" id="GO:0000422">
    <property type="term" value="P:autophagy of mitochondrion"/>
    <property type="evidence" value="ECO:0007669"/>
    <property type="project" value="TreeGrafter"/>
</dbReference>
<dbReference type="EMBL" id="JABELV010000089">
    <property type="protein sequence ID" value="KAG7531504.1"/>
    <property type="molecule type" value="Genomic_DNA"/>
</dbReference>
<dbReference type="GO" id="GO:0000045">
    <property type="term" value="P:autophagosome assembly"/>
    <property type="evidence" value="ECO:0007669"/>
    <property type="project" value="TreeGrafter"/>
</dbReference>
<gene>
    <name evidence="9" type="ORF">FFLO_04302</name>
</gene>
<evidence type="ECO:0000256" key="4">
    <source>
        <dbReference type="ARBA" id="ARBA00022786"/>
    </source>
</evidence>
<protein>
    <recommendedName>
        <fullName evidence="2">Ubiquitin-like-conjugating enzyme ATG10</fullName>
    </recommendedName>
    <alternativeName>
        <fullName evidence="7">Autophagy-related protein 10</fullName>
    </alternativeName>
</protein>
<dbReference type="Pfam" id="PF03987">
    <property type="entry name" value="Autophagy_act_C"/>
    <property type="match status" value="1"/>
</dbReference>
<evidence type="ECO:0000256" key="7">
    <source>
        <dbReference type="ARBA" id="ARBA00029833"/>
    </source>
</evidence>
<comment type="caution">
    <text evidence="9">The sequence shown here is derived from an EMBL/GenBank/DDBJ whole genome shotgun (WGS) entry which is preliminary data.</text>
</comment>
<keyword evidence="5" id="KW-0653">Protein transport</keyword>
<dbReference type="InterPro" id="IPR007135">
    <property type="entry name" value="Atg3/Atg10"/>
</dbReference>
<comment type="similarity">
    <text evidence="1">Belongs to the ATG10 family.</text>
</comment>
<sequence length="327" mass="37044">MFKPEDPFSTPKDLLDTCHMFFSSPHTGDISIGHFENSEAHGEEQISEPGGRMKRMLSGWEYRDLQVDHRFKGSSTIPGYYTRRTKIIRSSSTRRTGVNLSSYGTETRPSDDGGTLNREVAELDAIESSSAEGEQTGLEQEEDDEAEALPVNFVLPAIRETQDGIMRHTESRSDRQTAIIWMEWNIVYHPTYRIPSLCFNASREDGTVLDLQEILDYGILRPPTSTSVTSPDKLNLMDDHLPVSSDSPFPLVVRESHPSSSVQDLGVWAIHPCHVRPHITELLLADERDSIGEGMGGQEQQLAEDEKMRKRWMEIWFMLHSRLLGDL</sequence>
<evidence type="ECO:0000313" key="9">
    <source>
        <dbReference type="EMBL" id="KAG7531504.1"/>
    </source>
</evidence>
<keyword evidence="5" id="KW-0813">Transport</keyword>
<dbReference type="GO" id="GO:0032446">
    <property type="term" value="P:protein modification by small protein conjugation"/>
    <property type="evidence" value="ECO:0007669"/>
    <property type="project" value="TreeGrafter"/>
</dbReference>
<dbReference type="GO" id="GO:0061651">
    <property type="term" value="F:Atg12 conjugating enzyme activity"/>
    <property type="evidence" value="ECO:0007669"/>
    <property type="project" value="TreeGrafter"/>
</dbReference>
<name>A0A8K0JL64_9TREE</name>